<dbReference type="SUPFAM" id="SSF52768">
    <property type="entry name" value="Arginase/deacetylase"/>
    <property type="match status" value="1"/>
</dbReference>
<evidence type="ECO:0000259" key="8">
    <source>
        <dbReference type="Pfam" id="PF00850"/>
    </source>
</evidence>
<dbReference type="Pfam" id="PF00850">
    <property type="entry name" value="Hist_deacetyl"/>
    <property type="match status" value="1"/>
</dbReference>
<dbReference type="GO" id="GO:0040029">
    <property type="term" value="P:epigenetic regulation of gene expression"/>
    <property type="evidence" value="ECO:0007669"/>
    <property type="project" value="TreeGrafter"/>
</dbReference>
<comment type="similarity">
    <text evidence="1">Belongs to the histone deacetylase family. HD type 2 subfamily.</text>
</comment>
<keyword evidence="3" id="KW-0678">Repressor</keyword>
<dbReference type="InterPro" id="IPR037138">
    <property type="entry name" value="His_deacetylse_dom_sf"/>
</dbReference>
<reference evidence="9 10" key="1">
    <citation type="submission" date="2019-02" db="EMBL/GenBank/DDBJ databases">
        <title>Deep-cultivation of Planctomycetes and their phenomic and genomic characterization uncovers novel biology.</title>
        <authorList>
            <person name="Wiegand S."/>
            <person name="Jogler M."/>
            <person name="Boedeker C."/>
            <person name="Pinto D."/>
            <person name="Vollmers J."/>
            <person name="Rivas-Marin E."/>
            <person name="Kohn T."/>
            <person name="Peeters S.H."/>
            <person name="Heuer A."/>
            <person name="Rast P."/>
            <person name="Oberbeckmann S."/>
            <person name="Bunk B."/>
            <person name="Jeske O."/>
            <person name="Meyerdierks A."/>
            <person name="Storesund J.E."/>
            <person name="Kallscheuer N."/>
            <person name="Luecker S."/>
            <person name="Lage O.M."/>
            <person name="Pohl T."/>
            <person name="Merkel B.J."/>
            <person name="Hornburger P."/>
            <person name="Mueller R.-W."/>
            <person name="Bruemmer F."/>
            <person name="Labrenz M."/>
            <person name="Spormann A.M."/>
            <person name="Op den Camp H."/>
            <person name="Overmann J."/>
            <person name="Amann R."/>
            <person name="Jetten M.S.M."/>
            <person name="Mascher T."/>
            <person name="Medema M.H."/>
            <person name="Devos D.P."/>
            <person name="Kaster A.-K."/>
            <person name="Ovreas L."/>
            <person name="Rohde M."/>
            <person name="Galperin M.Y."/>
            <person name="Jogler C."/>
        </authorList>
    </citation>
    <scope>NUCLEOTIDE SEQUENCE [LARGE SCALE GENOMIC DNA]</scope>
    <source>
        <strain evidence="9 10">Pla85_3_4</strain>
    </source>
</reference>
<dbReference type="InterPro" id="IPR023801">
    <property type="entry name" value="His_deacetylse_dom"/>
</dbReference>
<protein>
    <recommendedName>
        <fullName evidence="2">histone deacetylase</fullName>
        <ecNumber evidence="2">3.5.1.98</ecNumber>
    </recommendedName>
</protein>
<dbReference type="CDD" id="cd09992">
    <property type="entry name" value="HDAC_classII"/>
    <property type="match status" value="1"/>
</dbReference>
<evidence type="ECO:0000313" key="10">
    <source>
        <dbReference type="Proteomes" id="UP000317648"/>
    </source>
</evidence>
<evidence type="ECO:0000256" key="1">
    <source>
        <dbReference type="ARBA" id="ARBA00007738"/>
    </source>
</evidence>
<dbReference type="PRINTS" id="PR01270">
    <property type="entry name" value="HDASUPER"/>
</dbReference>
<dbReference type="InterPro" id="IPR023696">
    <property type="entry name" value="Ureohydrolase_dom_sf"/>
</dbReference>
<dbReference type="PANTHER" id="PTHR10625">
    <property type="entry name" value="HISTONE DEACETYLASE HDAC1-RELATED"/>
    <property type="match status" value="1"/>
</dbReference>
<keyword evidence="5" id="KW-0156">Chromatin regulator</keyword>
<gene>
    <name evidence="9" type="primary">hdaH_3</name>
    <name evidence="9" type="ORF">Pla8534_67950</name>
</gene>
<evidence type="ECO:0000256" key="6">
    <source>
        <dbReference type="ARBA" id="ARBA00023015"/>
    </source>
</evidence>
<evidence type="ECO:0000313" key="9">
    <source>
        <dbReference type="EMBL" id="QDU98884.1"/>
    </source>
</evidence>
<evidence type="ECO:0000256" key="2">
    <source>
        <dbReference type="ARBA" id="ARBA00012111"/>
    </source>
</evidence>
<evidence type="ECO:0000256" key="7">
    <source>
        <dbReference type="ARBA" id="ARBA00023163"/>
    </source>
</evidence>
<dbReference type="InterPro" id="IPR000286">
    <property type="entry name" value="HDACs"/>
</dbReference>
<sequence>MHSTCLRPSWSEVSNDRLERVHSARYIQSVKEFAEQGGGYIEEDTAICSQSNRVARMAASAVCDAVEKVVSGNDTQAFCLVRPPGHHALTNAAMGFCLFNNVAIGARLAIDELGLDRVLIVDWDVHHGNGTQAAFWEDEQVGFLSIHRSPFYPGTGAADEIGSGPGIGTTLNLPVKYGTPRLEYLAMFAASVERFAESIRPQLILISAGFDAHREDPFGSLGLESEDFGVLTRIVLEVAGTYANGRVVSVLEGGYNPAALRESVEHHLHEILSI</sequence>
<keyword evidence="7" id="KW-0804">Transcription</keyword>
<proteinExistence type="inferred from homology"/>
<dbReference type="Gene3D" id="3.40.800.20">
    <property type="entry name" value="Histone deacetylase domain"/>
    <property type="match status" value="1"/>
</dbReference>
<keyword evidence="6" id="KW-0805">Transcription regulation</keyword>
<name>A0A518E453_9BACT</name>
<evidence type="ECO:0000256" key="5">
    <source>
        <dbReference type="ARBA" id="ARBA00022853"/>
    </source>
</evidence>
<dbReference type="GO" id="GO:0141221">
    <property type="term" value="F:histone deacetylase activity, hydrolytic mechanism"/>
    <property type="evidence" value="ECO:0007669"/>
    <property type="project" value="UniProtKB-EC"/>
</dbReference>
<organism evidence="9 10">
    <name type="scientific">Lignipirellula cremea</name>
    <dbReference type="NCBI Taxonomy" id="2528010"/>
    <lineage>
        <taxon>Bacteria</taxon>
        <taxon>Pseudomonadati</taxon>
        <taxon>Planctomycetota</taxon>
        <taxon>Planctomycetia</taxon>
        <taxon>Pirellulales</taxon>
        <taxon>Pirellulaceae</taxon>
        <taxon>Lignipirellula</taxon>
    </lineage>
</organism>
<accession>A0A518E453</accession>
<evidence type="ECO:0000256" key="4">
    <source>
        <dbReference type="ARBA" id="ARBA00022801"/>
    </source>
</evidence>
<dbReference type="EMBL" id="CP036433">
    <property type="protein sequence ID" value="QDU98884.1"/>
    <property type="molecule type" value="Genomic_DNA"/>
</dbReference>
<dbReference type="PANTHER" id="PTHR10625:SF5">
    <property type="entry name" value="HISTONE DEACETYLASE"/>
    <property type="match status" value="1"/>
</dbReference>
<dbReference type="EC" id="3.5.1.98" evidence="2"/>
<dbReference type="AlphaFoldDB" id="A0A518E453"/>
<keyword evidence="10" id="KW-1185">Reference proteome</keyword>
<dbReference type="Proteomes" id="UP000317648">
    <property type="component" value="Chromosome"/>
</dbReference>
<evidence type="ECO:0000256" key="3">
    <source>
        <dbReference type="ARBA" id="ARBA00022491"/>
    </source>
</evidence>
<dbReference type="KEGG" id="lcre:Pla8534_67950"/>
<keyword evidence="4 9" id="KW-0378">Hydrolase</keyword>
<feature type="domain" description="Histone deacetylase" evidence="8">
    <location>
        <begin position="11"/>
        <end position="270"/>
    </location>
</feature>